<proteinExistence type="predicted"/>
<gene>
    <name evidence="2" type="ORF">GCM10023349_40420</name>
</gene>
<feature type="compositionally biased region" description="Low complexity" evidence="1">
    <location>
        <begin position="137"/>
        <end position="146"/>
    </location>
</feature>
<dbReference type="RefSeq" id="WP_345523399.1">
    <property type="nucleotide sequence ID" value="NZ_BAABKM010000004.1"/>
</dbReference>
<feature type="region of interest" description="Disordered" evidence="1">
    <location>
        <begin position="57"/>
        <end position="146"/>
    </location>
</feature>
<organism evidence="2 3">
    <name type="scientific">Nocardioides conyzicola</name>
    <dbReference type="NCBI Taxonomy" id="1651781"/>
    <lineage>
        <taxon>Bacteria</taxon>
        <taxon>Bacillati</taxon>
        <taxon>Actinomycetota</taxon>
        <taxon>Actinomycetes</taxon>
        <taxon>Propionibacteriales</taxon>
        <taxon>Nocardioidaceae</taxon>
        <taxon>Nocardioides</taxon>
    </lineage>
</organism>
<feature type="compositionally biased region" description="Basic residues" evidence="1">
    <location>
        <begin position="98"/>
        <end position="110"/>
    </location>
</feature>
<keyword evidence="3" id="KW-1185">Reference proteome</keyword>
<name>A0ABP8XXW6_9ACTN</name>
<feature type="compositionally biased region" description="Basic residues" evidence="1">
    <location>
        <begin position="124"/>
        <end position="136"/>
    </location>
</feature>
<protein>
    <submittedName>
        <fullName evidence="2">Uncharacterized protein</fullName>
    </submittedName>
</protein>
<feature type="compositionally biased region" description="Pro residues" evidence="1">
    <location>
        <begin position="62"/>
        <end position="72"/>
    </location>
</feature>
<reference evidence="3" key="1">
    <citation type="journal article" date="2019" name="Int. J. Syst. Evol. Microbiol.">
        <title>The Global Catalogue of Microorganisms (GCM) 10K type strain sequencing project: providing services to taxonomists for standard genome sequencing and annotation.</title>
        <authorList>
            <consortium name="The Broad Institute Genomics Platform"/>
            <consortium name="The Broad Institute Genome Sequencing Center for Infectious Disease"/>
            <person name="Wu L."/>
            <person name="Ma J."/>
        </authorList>
    </citation>
    <scope>NUCLEOTIDE SEQUENCE [LARGE SCALE GENOMIC DNA]</scope>
    <source>
        <strain evidence="3">JCM 18531</strain>
    </source>
</reference>
<evidence type="ECO:0000256" key="1">
    <source>
        <dbReference type="SAM" id="MobiDB-lite"/>
    </source>
</evidence>
<dbReference type="Proteomes" id="UP001499974">
    <property type="component" value="Unassembled WGS sequence"/>
</dbReference>
<sequence>MADKSPIEKVQEAVTDVVRGAVADPVGTAGKAAGQVRGAVSLGFTVFGQVAQTVADRLLRTPTPPPSAPKPPVVDRGQPTPADVARVVEMKPAAAKKAPAKKAPAKKAPAKKTTPSGQLPVKKAPAKKAPAKKAPAKKSPAAGTEG</sequence>
<evidence type="ECO:0000313" key="3">
    <source>
        <dbReference type="Proteomes" id="UP001499974"/>
    </source>
</evidence>
<comment type="caution">
    <text evidence="2">The sequence shown here is derived from an EMBL/GenBank/DDBJ whole genome shotgun (WGS) entry which is preliminary data.</text>
</comment>
<dbReference type="EMBL" id="BAABKM010000004">
    <property type="protein sequence ID" value="GAA4716562.1"/>
    <property type="molecule type" value="Genomic_DNA"/>
</dbReference>
<evidence type="ECO:0000313" key="2">
    <source>
        <dbReference type="EMBL" id="GAA4716562.1"/>
    </source>
</evidence>
<accession>A0ABP8XXW6</accession>